<dbReference type="PANTHER" id="PTHR32114:SF2">
    <property type="entry name" value="ABC TRANSPORTER ABCH.3"/>
    <property type="match status" value="1"/>
</dbReference>
<sequence length="520" mass="58546">MKITDAEITGFKLHKSKAIFHFGHVNHISGGNGKGKTTISEAITWCLYGCDLAGRTKEVYDRLKNKSAKETIVKIGVDLPQQDGSIVHYDFCRTRKGKSSSLFINGHEAKQYEIDGLIGPMELFLSVFVPGYFGTIGIAEPTKARNMLVSLLPKLDHADVTARLHEDDQVRIESLDMVNPEHALKNIRAEILENDKALGNVQGKIDYLRINSMLDVPKAIVEADENRLADLRDEFSRILCAVDADKPVLHDLAPLQEQRAQLRFQYDERAKKFKELKEKPLSEAGDRCPTCQREHTAEEAAAEFSARKARLKELQLECDAIKQAGFQLASEIEKVTNENAEAMLAYEGERRLKIEELQAEIEELSAVVAERAAKLKMAGDLTKQREIYDEIVTEQQEKKADMQAVKNFMLQYAEMQVEYVNSFLKLAKIQLFKFSGSTGEMTLDFSILYGEDETEYKSLSTSEKIRCSIELAGLLNQVRNISYPVYIDNAESVESFDEPVTQYFVASVVPKAVLQSEIVA</sequence>
<evidence type="ECO:0000256" key="1">
    <source>
        <dbReference type="ARBA" id="ARBA00006930"/>
    </source>
</evidence>
<name>A0ABW5PIK4_9BACL</name>
<gene>
    <name evidence="4" type="ORF">ACFSUF_19930</name>
</gene>
<evidence type="ECO:0000256" key="2">
    <source>
        <dbReference type="ARBA" id="ARBA00011322"/>
    </source>
</evidence>
<dbReference type="SUPFAM" id="SSF52540">
    <property type="entry name" value="P-loop containing nucleoside triphosphate hydrolases"/>
    <property type="match status" value="1"/>
</dbReference>
<dbReference type="Proteomes" id="UP001597541">
    <property type="component" value="Unassembled WGS sequence"/>
</dbReference>
<dbReference type="RefSeq" id="WP_377605807.1">
    <property type="nucleotide sequence ID" value="NZ_JBHUME010000013.1"/>
</dbReference>
<keyword evidence="5" id="KW-1185">Reference proteome</keyword>
<reference evidence="5" key="1">
    <citation type="journal article" date="2019" name="Int. J. Syst. Evol. Microbiol.">
        <title>The Global Catalogue of Microorganisms (GCM) 10K type strain sequencing project: providing services to taxonomists for standard genome sequencing and annotation.</title>
        <authorList>
            <consortium name="The Broad Institute Genomics Platform"/>
            <consortium name="The Broad Institute Genome Sequencing Center for Infectious Disease"/>
            <person name="Wu L."/>
            <person name="Ma J."/>
        </authorList>
    </citation>
    <scope>NUCLEOTIDE SEQUENCE [LARGE SCALE GENOMIC DNA]</scope>
    <source>
        <strain evidence="5">KCTC 3950</strain>
    </source>
</reference>
<evidence type="ECO:0000313" key="4">
    <source>
        <dbReference type="EMBL" id="MFD2614686.1"/>
    </source>
</evidence>
<dbReference type="SUPFAM" id="SSF75712">
    <property type="entry name" value="Rad50 coiled-coil Zn hook"/>
    <property type="match status" value="1"/>
</dbReference>
<organism evidence="4 5">
    <name type="scientific">Paenibacillus gansuensis</name>
    <dbReference type="NCBI Taxonomy" id="306542"/>
    <lineage>
        <taxon>Bacteria</taxon>
        <taxon>Bacillati</taxon>
        <taxon>Bacillota</taxon>
        <taxon>Bacilli</taxon>
        <taxon>Bacillales</taxon>
        <taxon>Paenibacillaceae</taxon>
        <taxon>Paenibacillus</taxon>
    </lineage>
</organism>
<comment type="similarity">
    <text evidence="1">Belongs to the SMC family. SbcC subfamily.</text>
</comment>
<accession>A0ABW5PIK4</accession>
<comment type="subunit">
    <text evidence="2">Heterodimer of SbcC and SbcD.</text>
</comment>
<proteinExistence type="inferred from homology"/>
<evidence type="ECO:0000313" key="5">
    <source>
        <dbReference type="Proteomes" id="UP001597541"/>
    </source>
</evidence>
<dbReference type="Gene3D" id="1.10.287.510">
    <property type="entry name" value="Helix hairpin bin"/>
    <property type="match status" value="1"/>
</dbReference>
<comment type="caution">
    <text evidence="4">The sequence shown here is derived from an EMBL/GenBank/DDBJ whole genome shotgun (WGS) entry which is preliminary data.</text>
</comment>
<evidence type="ECO:0000256" key="3">
    <source>
        <dbReference type="ARBA" id="ARBA00013368"/>
    </source>
</evidence>
<protein>
    <recommendedName>
        <fullName evidence="3">Nuclease SbcCD subunit C</fullName>
    </recommendedName>
</protein>
<dbReference type="EMBL" id="JBHUME010000013">
    <property type="protein sequence ID" value="MFD2614686.1"/>
    <property type="molecule type" value="Genomic_DNA"/>
</dbReference>
<dbReference type="InterPro" id="IPR027417">
    <property type="entry name" value="P-loop_NTPase"/>
</dbReference>
<dbReference type="Gene3D" id="3.40.50.300">
    <property type="entry name" value="P-loop containing nucleotide triphosphate hydrolases"/>
    <property type="match status" value="1"/>
</dbReference>
<dbReference type="PANTHER" id="PTHR32114">
    <property type="entry name" value="ABC TRANSPORTER ABCH.3"/>
    <property type="match status" value="1"/>
</dbReference>